<accession>F0WVC1</accession>
<reference evidence="1" key="2">
    <citation type="submission" date="2011-02" db="EMBL/GenBank/DDBJ databases">
        <authorList>
            <person name="MacLean D."/>
        </authorList>
    </citation>
    <scope>NUCLEOTIDE SEQUENCE</scope>
</reference>
<organism evidence="1">
    <name type="scientific">Albugo laibachii Nc14</name>
    <dbReference type="NCBI Taxonomy" id="890382"/>
    <lineage>
        <taxon>Eukaryota</taxon>
        <taxon>Sar</taxon>
        <taxon>Stramenopiles</taxon>
        <taxon>Oomycota</taxon>
        <taxon>Peronosporomycetes</taxon>
        <taxon>Albuginales</taxon>
        <taxon>Albuginaceae</taxon>
        <taxon>Albugo</taxon>
    </lineage>
</organism>
<dbReference type="EMBL" id="FR824338">
    <property type="protein sequence ID" value="CCA25360.1"/>
    <property type="molecule type" value="Genomic_DNA"/>
</dbReference>
<dbReference type="AlphaFoldDB" id="F0WVC1"/>
<dbReference type="HOGENOM" id="CLU_1351029_0_0_1"/>
<evidence type="ECO:0000313" key="1">
    <source>
        <dbReference type="EMBL" id="CCA25360.1"/>
    </source>
</evidence>
<protein>
    <submittedName>
        <fullName evidence="1">AlNc14C293G10265 protein</fullName>
    </submittedName>
</protein>
<sequence length="203" mass="23873">MNSFVKKLTIKAYPTSTTSWFLWANELNNESWKALKQRISGCQIRRRCLEVQILPETVCEEHEEYMNPVFNQKRSNIEIQFPADYITGQLWPRTNPTRKDGFRPGKRAVLLVRIETKNVVTCFRCLVLRSDVFSVYAGFASSNTGYVWMTQNHDDIIRPCLHQDCSKLSCYYENQPLQLGYLRPLCNSDIDKHFPWQRPKTKK</sequence>
<reference evidence="1" key="1">
    <citation type="journal article" date="2011" name="PLoS Biol.">
        <title>Gene gain and loss during evolution of obligate parasitism in the white rust pathogen of Arabidopsis thaliana.</title>
        <authorList>
            <person name="Kemen E."/>
            <person name="Gardiner A."/>
            <person name="Schultz-Larsen T."/>
            <person name="Kemen A.C."/>
            <person name="Balmuth A.L."/>
            <person name="Robert-Seilaniantz A."/>
            <person name="Bailey K."/>
            <person name="Holub E."/>
            <person name="Studholme D.J."/>
            <person name="Maclean D."/>
            <person name="Jones J.D."/>
        </authorList>
    </citation>
    <scope>NUCLEOTIDE SEQUENCE</scope>
</reference>
<proteinExistence type="predicted"/>
<gene>
    <name evidence="1" type="primary">AlNc14C293G10265</name>
    <name evidence="1" type="ORF">ALNC14_115040</name>
</gene>
<name>F0WVC1_9STRA</name>